<sequence length="275" mass="29011">MKKSLEQPRVGGAATCRTSPGATPTSRTLVFGVPPVPGMKLTSTLNSRELASFLALKRISFNPSRSGGAARASCSSTLATSKSLCSVASASSRASEDKLDMTTSDPTSRETGFLSLCWKRVWYLDTAPLDPRKAPASMPQPGVSSALDSAPPDESGHRWPGKAKEEGLAHNSNTGNCKAASQLQLFPAPPSGPQMVRQLFPAPPSGPQMVRQLFPAPSSGPQMVRQLFPAPPQLPSGPQMVRQLFPAPSSGPQMVLQRQLFPASPLAIAPGFLIQ</sequence>
<proteinExistence type="predicted"/>
<accession>A0A7J5XJM8</accession>
<reference evidence="2 3" key="1">
    <citation type="submission" date="2020-03" db="EMBL/GenBank/DDBJ databases">
        <title>Dissostichus mawsoni Genome sequencing and assembly.</title>
        <authorList>
            <person name="Park H."/>
        </authorList>
    </citation>
    <scope>NUCLEOTIDE SEQUENCE [LARGE SCALE GENOMIC DNA]</scope>
    <source>
        <strain evidence="2">DM0001</strain>
        <tissue evidence="2">Muscle</tissue>
    </source>
</reference>
<dbReference type="Proteomes" id="UP000518266">
    <property type="component" value="Unassembled WGS sequence"/>
</dbReference>
<dbReference type="EMBL" id="JAAKFY010000023">
    <property type="protein sequence ID" value="KAF3837180.1"/>
    <property type="molecule type" value="Genomic_DNA"/>
</dbReference>
<organism evidence="2 3">
    <name type="scientific">Dissostichus mawsoni</name>
    <name type="common">Antarctic cod</name>
    <dbReference type="NCBI Taxonomy" id="36200"/>
    <lineage>
        <taxon>Eukaryota</taxon>
        <taxon>Metazoa</taxon>
        <taxon>Chordata</taxon>
        <taxon>Craniata</taxon>
        <taxon>Vertebrata</taxon>
        <taxon>Euteleostomi</taxon>
        <taxon>Actinopterygii</taxon>
        <taxon>Neopterygii</taxon>
        <taxon>Teleostei</taxon>
        <taxon>Neoteleostei</taxon>
        <taxon>Acanthomorphata</taxon>
        <taxon>Eupercaria</taxon>
        <taxon>Perciformes</taxon>
        <taxon>Notothenioidei</taxon>
        <taxon>Nototheniidae</taxon>
        <taxon>Dissostichus</taxon>
    </lineage>
</organism>
<feature type="region of interest" description="Disordered" evidence="1">
    <location>
        <begin position="131"/>
        <end position="169"/>
    </location>
</feature>
<keyword evidence="3" id="KW-1185">Reference proteome</keyword>
<name>A0A7J5XJM8_DISMA</name>
<comment type="caution">
    <text evidence="2">The sequence shown here is derived from an EMBL/GenBank/DDBJ whole genome shotgun (WGS) entry which is preliminary data.</text>
</comment>
<feature type="region of interest" description="Disordered" evidence="1">
    <location>
        <begin position="1"/>
        <end position="29"/>
    </location>
</feature>
<feature type="compositionally biased region" description="Polar residues" evidence="1">
    <location>
        <begin position="16"/>
        <end position="28"/>
    </location>
</feature>
<evidence type="ECO:0000313" key="3">
    <source>
        <dbReference type="Proteomes" id="UP000518266"/>
    </source>
</evidence>
<dbReference type="OrthoDB" id="8901912at2759"/>
<evidence type="ECO:0000313" key="2">
    <source>
        <dbReference type="EMBL" id="KAF3837180.1"/>
    </source>
</evidence>
<evidence type="ECO:0000256" key="1">
    <source>
        <dbReference type="SAM" id="MobiDB-lite"/>
    </source>
</evidence>
<feature type="compositionally biased region" description="Basic and acidic residues" evidence="1">
    <location>
        <begin position="154"/>
        <end position="168"/>
    </location>
</feature>
<gene>
    <name evidence="2" type="ORF">F7725_004644</name>
</gene>
<dbReference type="AlphaFoldDB" id="A0A7J5XJM8"/>
<protein>
    <submittedName>
        <fullName evidence="2">Uncharacterized protein</fullName>
    </submittedName>
</protein>